<dbReference type="EMBL" id="JACTAM010000019">
    <property type="protein sequence ID" value="KAI2652743.1"/>
    <property type="molecule type" value="Genomic_DNA"/>
</dbReference>
<comment type="cofactor">
    <cofactor evidence="1">
        <name>Mn(2+)</name>
        <dbReference type="ChEBI" id="CHEBI:29035"/>
    </cofactor>
</comment>
<evidence type="ECO:0000256" key="7">
    <source>
        <dbReference type="ARBA" id="ARBA00022763"/>
    </source>
</evidence>
<evidence type="ECO:0000313" key="16">
    <source>
        <dbReference type="Proteomes" id="UP000830375"/>
    </source>
</evidence>
<dbReference type="Gene3D" id="3.60.10.10">
    <property type="entry name" value="Endonuclease/exonuclease/phosphatase"/>
    <property type="match status" value="1"/>
</dbReference>
<dbReference type="Pfam" id="PF15130">
    <property type="entry name" value="DUF4566"/>
    <property type="match status" value="1"/>
</dbReference>
<dbReference type="SUPFAM" id="SSF48371">
    <property type="entry name" value="ARM repeat"/>
    <property type="match status" value="1"/>
</dbReference>
<evidence type="ECO:0000256" key="12">
    <source>
        <dbReference type="ARBA" id="ARBA00031304"/>
    </source>
</evidence>
<dbReference type="InterPro" id="IPR005135">
    <property type="entry name" value="Endo/exonuclease/phosphatase"/>
</dbReference>
<evidence type="ECO:0000256" key="4">
    <source>
        <dbReference type="ARBA" id="ARBA00017870"/>
    </source>
</evidence>
<keyword evidence="8" id="KW-0378">Hydrolase</keyword>
<dbReference type="InterPro" id="IPR027903">
    <property type="entry name" value="DUF4566"/>
</dbReference>
<keyword evidence="16" id="KW-1185">Reference proteome</keyword>
<dbReference type="Pfam" id="PF17822">
    <property type="entry name" value="ARMH2"/>
    <property type="match status" value="1"/>
</dbReference>
<dbReference type="Pfam" id="PF03372">
    <property type="entry name" value="Exo_endo_phos"/>
    <property type="match status" value="1"/>
</dbReference>
<dbReference type="InterPro" id="IPR036691">
    <property type="entry name" value="Endo/exonu/phosph_ase_sf"/>
</dbReference>
<evidence type="ECO:0000256" key="6">
    <source>
        <dbReference type="ARBA" id="ARBA00022723"/>
    </source>
</evidence>
<evidence type="ECO:0000313" key="15">
    <source>
        <dbReference type="EMBL" id="KAI2652743.1"/>
    </source>
</evidence>
<gene>
    <name evidence="15" type="ORF">H4Q32_006028</name>
</gene>
<evidence type="ECO:0000256" key="8">
    <source>
        <dbReference type="ARBA" id="ARBA00022801"/>
    </source>
</evidence>
<name>A0ABQ8LQ27_LABRO</name>
<dbReference type="Pfam" id="PF14555">
    <property type="entry name" value="UBA_4"/>
    <property type="match status" value="1"/>
</dbReference>
<dbReference type="PANTHER" id="PTHR15822">
    <property type="entry name" value="TRAF AND TNF RECEPTOR-ASSOCIATED PROTEIN"/>
    <property type="match status" value="1"/>
</dbReference>
<keyword evidence="10" id="KW-0234">DNA repair</keyword>
<dbReference type="Proteomes" id="UP000830375">
    <property type="component" value="Unassembled WGS sequence"/>
</dbReference>
<comment type="cofactor">
    <cofactor evidence="2">
        <name>Mg(2+)</name>
        <dbReference type="ChEBI" id="CHEBI:18420"/>
    </cofactor>
</comment>
<comment type="subcellular location">
    <subcellularLocation>
        <location evidence="3">Nucleus</location>
        <location evidence="3">PML body</location>
    </subcellularLocation>
</comment>
<evidence type="ECO:0000256" key="2">
    <source>
        <dbReference type="ARBA" id="ARBA00001946"/>
    </source>
</evidence>
<keyword evidence="6" id="KW-0479">Metal-binding</keyword>
<evidence type="ECO:0000256" key="1">
    <source>
        <dbReference type="ARBA" id="ARBA00001936"/>
    </source>
</evidence>
<dbReference type="InterPro" id="IPR016024">
    <property type="entry name" value="ARM-type_fold"/>
</dbReference>
<dbReference type="CDD" id="cd09080">
    <property type="entry name" value="TDP2"/>
    <property type="match status" value="1"/>
</dbReference>
<accession>A0ABQ8LQ27</accession>
<keyword evidence="9" id="KW-0460">Magnesium</keyword>
<evidence type="ECO:0000256" key="13">
    <source>
        <dbReference type="SAM" id="MobiDB-lite"/>
    </source>
</evidence>
<reference evidence="15 16" key="1">
    <citation type="submission" date="2022-01" db="EMBL/GenBank/DDBJ databases">
        <title>A high-quality chromosome-level genome assembly of rohu carp, Labeo rohita.</title>
        <authorList>
            <person name="Arick M.A. II"/>
            <person name="Hsu C.-Y."/>
            <person name="Magbanua Z."/>
            <person name="Pechanova O."/>
            <person name="Grover C."/>
            <person name="Miller E."/>
            <person name="Thrash A."/>
            <person name="Ezzel L."/>
            <person name="Alam S."/>
            <person name="Benzie J."/>
            <person name="Hamilton M."/>
            <person name="Karsi A."/>
            <person name="Lawrence M.L."/>
            <person name="Peterson D.G."/>
        </authorList>
    </citation>
    <scope>NUCLEOTIDE SEQUENCE [LARGE SCALE GENOMIC DNA]</scope>
    <source>
        <strain evidence="16">BAU-BD-2019</strain>
        <tissue evidence="15">Blood</tissue>
    </source>
</reference>
<comment type="caution">
    <text evidence="15">The sequence shown here is derived from an EMBL/GenBank/DDBJ whole genome shotgun (WGS) entry which is preliminary data.</text>
</comment>
<dbReference type="SUPFAM" id="SSF46934">
    <property type="entry name" value="UBA-like"/>
    <property type="match status" value="1"/>
</dbReference>
<keyword evidence="7" id="KW-0227">DNA damage</keyword>
<dbReference type="Gene3D" id="1.10.8.10">
    <property type="entry name" value="DNA helicase RuvA subunit, C-terminal domain"/>
    <property type="match status" value="1"/>
</dbReference>
<protein>
    <recommendedName>
        <fullName evidence="4">Tyrosyl-DNA phosphodiesterase 2</fullName>
    </recommendedName>
    <alternativeName>
        <fullName evidence="12">5'-tyrosyl-DNA phosphodiesterase</fullName>
    </alternativeName>
</protein>
<keyword evidence="11" id="KW-0539">Nucleus</keyword>
<dbReference type="CDD" id="cd14344">
    <property type="entry name" value="UBA_TYDP2"/>
    <property type="match status" value="1"/>
</dbReference>
<dbReference type="InterPro" id="IPR040268">
    <property type="entry name" value="ARMH2"/>
</dbReference>
<evidence type="ECO:0000256" key="11">
    <source>
        <dbReference type="ARBA" id="ARBA00023242"/>
    </source>
</evidence>
<dbReference type="PANTHER" id="PTHR15822:SF4">
    <property type="entry name" value="TYROSYL-DNA PHOSPHODIESTERASE 2"/>
    <property type="match status" value="1"/>
</dbReference>
<keyword evidence="5" id="KW-0540">Nuclease</keyword>
<evidence type="ECO:0000256" key="9">
    <source>
        <dbReference type="ARBA" id="ARBA00022842"/>
    </source>
</evidence>
<feature type="domain" description="Endonuclease/exonuclease/phosphatase" evidence="14">
    <location>
        <begin position="750"/>
        <end position="965"/>
    </location>
</feature>
<sequence>MIRFLSSFYDTCIKPYFSSGVEDTDRSHKNKIYRAGQLIQDTQLSIAVRADAARDIGILSYTGGYEHAAQAADEYMASMVELLKTPDVTDKHIIEVLEGLSTICYLHVANQDKAQALGLPDMLLEFISPTTKLSITSQRWSCYLLNILCCHNIPIICHIKDSTTLQSSLEKLASLNWDRWPLNFAQELLGVLGYQQSSKSDTLHEEDEQKGFTYTKSGQMLDIISAFIRCGVILTWHIKRQRLSHAAPLDCLDFYQLISERIQRNTDLTRDKEHEMATSKVSEQLCVSAVLTSVGKGQAAHQLHAVNTSDSHEQRLRGALVIFQTNADQRSETVERTARKTFHPFLPSLWVHRDADPAVCYLRERRTSVGLSVYLDMAYTVLSVTMGDPNSRRNQTRNRLRAQLRKKRESLADQFDFKIYIAFVFKEKKKKSALFEVAEVVPVMTNNYEENILKGVKDSSYSLESSLELLQKDVVQLHAPRYQSMRRDVIGCTQEMDFILWPRNDIEKIVCLLFSRWKGAEHEPFRPVQAKFEFHHGDYEKQFLHAVGRKDKAGMVMNNPNQSVFLFVDRQHLQEWCPMGTEVRFHAEGEAARVHVPPLYSTVNMSNTVMSGNHTDHQMSALEETRTSLCDQFASISGSDSAVAQCYLAENEWDMERALNSFFEAHMDSVFDVEDVEETKDVSGNKRKEVNSSDTADTSGAKKKCKTDQMACIDLTAEEPSCSSSVNAQESQAESGVTESNVEDSKLSVISWNVDGLDTLSLAERARGLCSYLALYTPDVVFLQELIPSYIQYLKKRAVSYLFVEGSEDGYFTGIMLKKSRTKFLESEIICYPTTQMLRNLLIAQNQSEERMKQLRVVFQKMREAPEDATVIFAGDTNLRDSEVVKVGGLPPGVCDVWEQLGKQEHCRYTWDTKANSNKTVPYVSRCRFDRIFLRSAKTGPRVTPEHMALVGMEKLDCGRYTSDHWGIYCTFNT</sequence>
<evidence type="ECO:0000256" key="5">
    <source>
        <dbReference type="ARBA" id="ARBA00022722"/>
    </source>
</evidence>
<organism evidence="15 16">
    <name type="scientific">Labeo rohita</name>
    <name type="common">Indian major carp</name>
    <name type="synonym">Cyprinus rohita</name>
    <dbReference type="NCBI Taxonomy" id="84645"/>
    <lineage>
        <taxon>Eukaryota</taxon>
        <taxon>Metazoa</taxon>
        <taxon>Chordata</taxon>
        <taxon>Craniata</taxon>
        <taxon>Vertebrata</taxon>
        <taxon>Euteleostomi</taxon>
        <taxon>Actinopterygii</taxon>
        <taxon>Neopterygii</taxon>
        <taxon>Teleostei</taxon>
        <taxon>Ostariophysi</taxon>
        <taxon>Cypriniformes</taxon>
        <taxon>Cyprinidae</taxon>
        <taxon>Labeoninae</taxon>
        <taxon>Labeonini</taxon>
        <taxon>Labeo</taxon>
    </lineage>
</organism>
<evidence type="ECO:0000259" key="14">
    <source>
        <dbReference type="Pfam" id="PF03372"/>
    </source>
</evidence>
<dbReference type="InterPro" id="IPR051547">
    <property type="entry name" value="TDP2-like"/>
</dbReference>
<dbReference type="SUPFAM" id="SSF56219">
    <property type="entry name" value="DNase I-like"/>
    <property type="match status" value="1"/>
</dbReference>
<proteinExistence type="predicted"/>
<dbReference type="InterPro" id="IPR009060">
    <property type="entry name" value="UBA-like_sf"/>
</dbReference>
<evidence type="ECO:0000256" key="10">
    <source>
        <dbReference type="ARBA" id="ARBA00023204"/>
    </source>
</evidence>
<evidence type="ECO:0000256" key="3">
    <source>
        <dbReference type="ARBA" id="ARBA00004322"/>
    </source>
</evidence>
<feature type="region of interest" description="Disordered" evidence="13">
    <location>
        <begin position="678"/>
        <end position="701"/>
    </location>
</feature>
<feature type="compositionally biased region" description="Basic and acidic residues" evidence="13">
    <location>
        <begin position="679"/>
        <end position="691"/>
    </location>
</feature>